<dbReference type="AlphaFoldDB" id="A0A1A7R4W7"/>
<keyword evidence="2" id="KW-0430">Lectin</keyword>
<dbReference type="InterPro" id="IPR013783">
    <property type="entry name" value="Ig-like_fold"/>
</dbReference>
<dbReference type="OrthoDB" id="950827at2"/>
<dbReference type="InterPro" id="IPR013320">
    <property type="entry name" value="ConA-like_dom_sf"/>
</dbReference>
<dbReference type="Gene3D" id="2.60.40.10">
    <property type="entry name" value="Immunoglobulins"/>
    <property type="match status" value="1"/>
</dbReference>
<keyword evidence="1" id="KW-0732">Signal</keyword>
<sequence length="574" mass="61893">MKKINKIFIGLFALVLMTSCYEGIDSISEVDPGPDAGAPLISIMRPANGLEIQVPEPVTSTTIEFKVEDDIELGTISVMLDGVEIASYNQFVDYRIAKEQFVYDNITTGDHILSITATDLVGNVSTSTVNFTKSPPYTPIFAGEQFYMPFDGDFTELVSVMPAGEVGNPDFGGSAYAGSNSYKAGTDNYLTFPVSELTLGNNFSGAFWYKVNATPDRSGILTIGASAENRNQGLRLFREGNGTAQRIKLNVGTGASDSWNDGGEINVAAGEWVHVVFTISETQTKIYLNGMEVNTGTLGAPIDWTGTSQLVIGAGGPTFSYWDHKSDSSLMDELRLFDKTLSQSEITSMIAQGSQKLHVNFNGSYTDNVRDIEATVVGNPGFSGDAYAGSNAYKGAENSYLTFPTTGLLENQFSAAFWYKMNATPDRAGILVVGPPDSGNANFPGVQNNRTSGFRFFREGGATNQTFKLNVGNGTADNWFDGGAAATIDPTANNGWVHLAFTISSTECVVYINGEVVKQGEFTGVDWTGCDLLSVMSGAPRFTEWGHKSDLSVMDELRIFDKALSQTEIQALMF</sequence>
<feature type="chain" id="PRO_5030025605" evidence="1">
    <location>
        <begin position="23"/>
        <end position="574"/>
    </location>
</feature>
<keyword evidence="3" id="KW-1185">Reference proteome</keyword>
<reference evidence="2 3" key="1">
    <citation type="submission" date="2018-06" db="EMBL/GenBank/DDBJ databases">
        <title>Genomic Encyclopedia of Archaeal and Bacterial Type Strains, Phase II (KMG-II): from individual species to whole genera.</title>
        <authorList>
            <person name="Goeker M."/>
        </authorList>
    </citation>
    <scope>NUCLEOTIDE SEQUENCE [LARGE SCALE GENOMIC DNA]</scope>
    <source>
        <strain evidence="2 3">DSM 12408</strain>
    </source>
</reference>
<organism evidence="2 3">
    <name type="scientific">Gelidibacter algens</name>
    <dbReference type="NCBI Taxonomy" id="49280"/>
    <lineage>
        <taxon>Bacteria</taxon>
        <taxon>Pseudomonadati</taxon>
        <taxon>Bacteroidota</taxon>
        <taxon>Flavobacteriia</taxon>
        <taxon>Flavobacteriales</taxon>
        <taxon>Flavobacteriaceae</taxon>
        <taxon>Gelidibacter</taxon>
    </lineage>
</organism>
<evidence type="ECO:0000313" key="3">
    <source>
        <dbReference type="Proteomes" id="UP000248987"/>
    </source>
</evidence>
<name>A0A1A7R4W7_9FLAO</name>
<dbReference type="RefSeq" id="WP_066430383.1">
    <property type="nucleotide sequence ID" value="NZ_LZRN01000003.1"/>
</dbReference>
<dbReference type="EMBL" id="QLLQ01000002">
    <property type="protein sequence ID" value="RAJ26447.1"/>
    <property type="molecule type" value="Genomic_DNA"/>
</dbReference>
<proteinExistence type="predicted"/>
<dbReference type="PANTHER" id="PTHR42535:SF2">
    <property type="entry name" value="CHROMOSOME UNDETERMINED SCAFFOLD_146, WHOLE GENOME SHOTGUN SEQUENCE"/>
    <property type="match status" value="1"/>
</dbReference>
<evidence type="ECO:0000256" key="1">
    <source>
        <dbReference type="SAM" id="SignalP"/>
    </source>
</evidence>
<dbReference type="GO" id="GO:0030246">
    <property type="term" value="F:carbohydrate binding"/>
    <property type="evidence" value="ECO:0007669"/>
    <property type="project" value="UniProtKB-KW"/>
</dbReference>
<dbReference type="Proteomes" id="UP000248987">
    <property type="component" value="Unassembled WGS sequence"/>
</dbReference>
<accession>A0A1A7R4W7</accession>
<dbReference type="GO" id="GO:0004553">
    <property type="term" value="F:hydrolase activity, hydrolyzing O-glycosyl compounds"/>
    <property type="evidence" value="ECO:0007669"/>
    <property type="project" value="UniProtKB-ARBA"/>
</dbReference>
<comment type="caution">
    <text evidence="2">The sequence shown here is derived from an EMBL/GenBank/DDBJ whole genome shotgun (WGS) entry which is preliminary data.</text>
</comment>
<dbReference type="PANTHER" id="PTHR42535">
    <property type="entry name" value="OOKINETE PROTEIN, PUTATIVE-RELATED"/>
    <property type="match status" value="1"/>
</dbReference>
<feature type="signal peptide" evidence="1">
    <location>
        <begin position="1"/>
        <end position="22"/>
    </location>
</feature>
<dbReference type="PROSITE" id="PS51257">
    <property type="entry name" value="PROKAR_LIPOPROTEIN"/>
    <property type="match status" value="1"/>
</dbReference>
<dbReference type="SUPFAM" id="SSF49899">
    <property type="entry name" value="Concanavalin A-like lectins/glucanases"/>
    <property type="match status" value="2"/>
</dbReference>
<dbReference type="Gene3D" id="2.60.120.200">
    <property type="match status" value="2"/>
</dbReference>
<dbReference type="Pfam" id="PF13385">
    <property type="entry name" value="Laminin_G_3"/>
    <property type="match status" value="2"/>
</dbReference>
<gene>
    <name evidence="2" type="ORF">LX77_00696</name>
</gene>
<dbReference type="GO" id="GO:0005975">
    <property type="term" value="P:carbohydrate metabolic process"/>
    <property type="evidence" value="ECO:0007669"/>
    <property type="project" value="UniProtKB-ARBA"/>
</dbReference>
<protein>
    <submittedName>
        <fullName evidence="2">Concanavalin A-like lectin/glucanase superfamily protein</fullName>
    </submittedName>
</protein>
<evidence type="ECO:0000313" key="2">
    <source>
        <dbReference type="EMBL" id="RAJ26447.1"/>
    </source>
</evidence>
<dbReference type="STRING" id="49280.A9996_02205"/>